<dbReference type="PANTHER" id="PTHR46281:SF26">
    <property type="entry name" value="CYTOCHROME-C OXIDASE"/>
    <property type="match status" value="1"/>
</dbReference>
<protein>
    <submittedName>
        <fullName evidence="1">Cytochrome c oxidase, subunit VIb</fullName>
    </submittedName>
</protein>
<evidence type="ECO:0000313" key="1">
    <source>
        <dbReference type="EMBL" id="PWA52597.1"/>
    </source>
</evidence>
<dbReference type="Proteomes" id="UP000245207">
    <property type="component" value="Unassembled WGS sequence"/>
</dbReference>
<comment type="caution">
    <text evidence="1">The sequence shown here is derived from an EMBL/GenBank/DDBJ whole genome shotgun (WGS) entry which is preliminary data.</text>
</comment>
<dbReference type="PANTHER" id="PTHR46281">
    <property type="entry name" value="CYTOCHROME C OXIDASE SUBUNIT 6B"/>
    <property type="match status" value="1"/>
</dbReference>
<name>A0A2U1LUD2_ARTAN</name>
<dbReference type="EMBL" id="PKPP01007726">
    <property type="protein sequence ID" value="PWA52597.1"/>
    <property type="molecule type" value="Genomic_DNA"/>
</dbReference>
<gene>
    <name evidence="1" type="ORF">CTI12_AA453460</name>
</gene>
<organism evidence="1 2">
    <name type="scientific">Artemisia annua</name>
    <name type="common">Sweet wormwood</name>
    <dbReference type="NCBI Taxonomy" id="35608"/>
    <lineage>
        <taxon>Eukaryota</taxon>
        <taxon>Viridiplantae</taxon>
        <taxon>Streptophyta</taxon>
        <taxon>Embryophyta</taxon>
        <taxon>Tracheophyta</taxon>
        <taxon>Spermatophyta</taxon>
        <taxon>Magnoliopsida</taxon>
        <taxon>eudicotyledons</taxon>
        <taxon>Gunneridae</taxon>
        <taxon>Pentapetalae</taxon>
        <taxon>asterids</taxon>
        <taxon>campanulids</taxon>
        <taxon>Asterales</taxon>
        <taxon>Asteraceae</taxon>
        <taxon>Asteroideae</taxon>
        <taxon>Anthemideae</taxon>
        <taxon>Artemisiinae</taxon>
        <taxon>Artemisia</taxon>
    </lineage>
</organism>
<keyword evidence="2" id="KW-1185">Reference proteome</keyword>
<dbReference type="AlphaFoldDB" id="A0A2U1LUD2"/>
<dbReference type="GO" id="GO:0045277">
    <property type="term" value="C:respiratory chain complex IV"/>
    <property type="evidence" value="ECO:0007669"/>
    <property type="project" value="InterPro"/>
</dbReference>
<proteinExistence type="predicted"/>
<sequence>MSVHDYILKEVEEPVKATKQVFVCEKSSESVEQETTDDETLKIKLETTPGDYRFLTTNQSRHFFTRYVSC</sequence>
<accession>A0A2U1LUD2</accession>
<dbReference type="GO" id="GO:0005739">
    <property type="term" value="C:mitochondrion"/>
    <property type="evidence" value="ECO:0007669"/>
    <property type="project" value="InterPro"/>
</dbReference>
<evidence type="ECO:0000313" key="2">
    <source>
        <dbReference type="Proteomes" id="UP000245207"/>
    </source>
</evidence>
<dbReference type="STRING" id="35608.A0A2U1LUD2"/>
<dbReference type="InterPro" id="IPR003213">
    <property type="entry name" value="Cyt_c_oxidase_su6B"/>
</dbReference>
<reference evidence="1 2" key="1">
    <citation type="journal article" date="2018" name="Mol. Plant">
        <title>The genome of Artemisia annua provides insight into the evolution of Asteraceae family and artemisinin biosynthesis.</title>
        <authorList>
            <person name="Shen Q."/>
            <person name="Zhang L."/>
            <person name="Liao Z."/>
            <person name="Wang S."/>
            <person name="Yan T."/>
            <person name="Shi P."/>
            <person name="Liu M."/>
            <person name="Fu X."/>
            <person name="Pan Q."/>
            <person name="Wang Y."/>
            <person name="Lv Z."/>
            <person name="Lu X."/>
            <person name="Zhang F."/>
            <person name="Jiang W."/>
            <person name="Ma Y."/>
            <person name="Chen M."/>
            <person name="Hao X."/>
            <person name="Li L."/>
            <person name="Tang Y."/>
            <person name="Lv G."/>
            <person name="Zhou Y."/>
            <person name="Sun X."/>
            <person name="Brodelius P.E."/>
            <person name="Rose J.K.C."/>
            <person name="Tang K."/>
        </authorList>
    </citation>
    <scope>NUCLEOTIDE SEQUENCE [LARGE SCALE GENOMIC DNA]</scope>
    <source>
        <strain evidence="2">cv. Huhao1</strain>
        <tissue evidence="1">Leaf</tissue>
    </source>
</reference>